<dbReference type="InterPro" id="IPR051852">
    <property type="entry name" value="Alpha-type_PK"/>
</dbReference>
<feature type="compositionally biased region" description="Low complexity" evidence="6">
    <location>
        <begin position="167"/>
        <end position="180"/>
    </location>
</feature>
<dbReference type="EMBL" id="JAEHOE010000060">
    <property type="protein sequence ID" value="KAG2490554.1"/>
    <property type="molecule type" value="Genomic_DNA"/>
</dbReference>
<feature type="region of interest" description="Disordered" evidence="6">
    <location>
        <begin position="288"/>
        <end position="310"/>
    </location>
</feature>
<feature type="compositionally biased region" description="Low complexity" evidence="6">
    <location>
        <begin position="61"/>
        <end position="80"/>
    </location>
</feature>
<evidence type="ECO:0000313" key="9">
    <source>
        <dbReference type="Proteomes" id="UP000612055"/>
    </source>
</evidence>
<feature type="region of interest" description="Disordered" evidence="6">
    <location>
        <begin position="167"/>
        <end position="193"/>
    </location>
</feature>
<feature type="domain" description="Alpha-type protein kinase" evidence="7">
    <location>
        <begin position="349"/>
        <end position="561"/>
    </location>
</feature>
<evidence type="ECO:0000256" key="6">
    <source>
        <dbReference type="SAM" id="MobiDB-lite"/>
    </source>
</evidence>
<keyword evidence="5" id="KW-0067">ATP-binding</keyword>
<feature type="compositionally biased region" description="Acidic residues" evidence="6">
    <location>
        <begin position="803"/>
        <end position="816"/>
    </location>
</feature>
<dbReference type="GO" id="GO:0031037">
    <property type="term" value="P:myosin II filament disassembly"/>
    <property type="evidence" value="ECO:0007669"/>
    <property type="project" value="TreeGrafter"/>
</dbReference>
<evidence type="ECO:0000256" key="1">
    <source>
        <dbReference type="ARBA" id="ARBA00022527"/>
    </source>
</evidence>
<evidence type="ECO:0000256" key="4">
    <source>
        <dbReference type="ARBA" id="ARBA00022777"/>
    </source>
</evidence>
<dbReference type="Gene3D" id="3.30.200.20">
    <property type="entry name" value="Phosphorylase Kinase, domain 1"/>
    <property type="match status" value="2"/>
</dbReference>
<dbReference type="OrthoDB" id="544387at2759"/>
<keyword evidence="9" id="KW-1185">Reference proteome</keyword>
<proteinExistence type="predicted"/>
<evidence type="ECO:0000256" key="5">
    <source>
        <dbReference type="ARBA" id="ARBA00022840"/>
    </source>
</evidence>
<comment type="caution">
    <text evidence="8">The sequence shown here is derived from an EMBL/GenBank/DDBJ whole genome shotgun (WGS) entry which is preliminary data.</text>
</comment>
<gene>
    <name evidence="8" type="ORF">HYH03_010948</name>
</gene>
<dbReference type="PROSITE" id="PS51158">
    <property type="entry name" value="ALPHA_KINASE"/>
    <property type="match status" value="1"/>
</dbReference>
<keyword evidence="1" id="KW-0723">Serine/threonine-protein kinase</keyword>
<feature type="compositionally biased region" description="Pro residues" evidence="6">
    <location>
        <begin position="51"/>
        <end position="60"/>
    </location>
</feature>
<dbReference type="Pfam" id="PF02816">
    <property type="entry name" value="Alpha_kinase"/>
    <property type="match status" value="1"/>
</dbReference>
<keyword evidence="2" id="KW-0808">Transferase</keyword>
<dbReference type="Proteomes" id="UP000612055">
    <property type="component" value="Unassembled WGS sequence"/>
</dbReference>
<dbReference type="SMART" id="SM00811">
    <property type="entry name" value="Alpha_kinase"/>
    <property type="match status" value="1"/>
</dbReference>
<dbReference type="GO" id="GO:0005524">
    <property type="term" value="F:ATP binding"/>
    <property type="evidence" value="ECO:0007669"/>
    <property type="project" value="UniProtKB-KW"/>
</dbReference>
<dbReference type="PANTHER" id="PTHR45992">
    <property type="entry name" value="EUKARYOTIC ELONGATION FACTOR 2 KINASE-RELATED"/>
    <property type="match status" value="1"/>
</dbReference>
<feature type="region of interest" description="Disordered" evidence="6">
    <location>
        <begin position="246"/>
        <end position="265"/>
    </location>
</feature>
<dbReference type="InterPro" id="IPR004166">
    <property type="entry name" value="a-kinase_dom"/>
</dbReference>
<reference evidence="8" key="1">
    <citation type="journal article" date="2020" name="bioRxiv">
        <title>Comparative genomics of Chlamydomonas.</title>
        <authorList>
            <person name="Craig R.J."/>
            <person name="Hasan A.R."/>
            <person name="Ness R.W."/>
            <person name="Keightley P.D."/>
        </authorList>
    </citation>
    <scope>NUCLEOTIDE SEQUENCE</scope>
    <source>
        <strain evidence="8">CCAP 11/70</strain>
    </source>
</reference>
<keyword evidence="3" id="KW-0547">Nucleotide-binding</keyword>
<feature type="compositionally biased region" description="Gly residues" evidence="6">
    <location>
        <begin position="110"/>
        <end position="121"/>
    </location>
</feature>
<feature type="compositionally biased region" description="Low complexity" evidence="6">
    <location>
        <begin position="122"/>
        <end position="139"/>
    </location>
</feature>
<feature type="region of interest" description="Disordered" evidence="6">
    <location>
        <begin position="576"/>
        <end position="595"/>
    </location>
</feature>
<dbReference type="InterPro" id="IPR047588">
    <property type="entry name" value="eEF2K_a_kinase_dom"/>
</dbReference>
<evidence type="ECO:0000313" key="8">
    <source>
        <dbReference type="EMBL" id="KAG2490554.1"/>
    </source>
</evidence>
<dbReference type="AlphaFoldDB" id="A0A836BWW6"/>
<keyword evidence="4" id="KW-0418">Kinase</keyword>
<dbReference type="PANTHER" id="PTHR45992:SF2">
    <property type="entry name" value="EUKARYOTIC ELONGATION FACTOR 2 KINASE"/>
    <property type="match status" value="1"/>
</dbReference>
<protein>
    <recommendedName>
        <fullName evidence="7">Alpha-type protein kinase domain-containing protein</fullName>
    </recommendedName>
</protein>
<sequence>MAAPNATELSQLEQQLAGLYAQIAQQHGLPAAMQALGRLMMGPVPVAVPPPAPAPAPTPAAAPATAPAPAATPVAATTPGPSAPPPPSLTRTAAPSPFSASHADAQPPSGGAGGSGSGGGAAAAAGPSAASSPPLGGLPFTSPSLESIHPVPSATLSQLPSGVLSLVSPSAAGGSEAGGSDADDEAPDGAAARRGPAAAAAAVAAAAVAAAADGAGQAQAHGHGRTTSDLDVTALTRAAVSAAAATAAAGGGGGPGLRGDRSRAVDVPRAAAEAVARAGLDVEGAAAGLGGGEAESPKSQSSFSLKNGPGTPRSGSLWLRAVNAAKGVVDPWSGRSLHLLPMERAVRQRYNAMTGAWVTDEVLVKMESKPFAAGAMRECFAAKKLSTFTHNTDWMKASNMVAKRYKKEGVRKSVYYNDVLVQMDAKMLGEMYNKTDPPKQVDVMQCAILQLPSRPGAPLYAIEQLIEGDYVKYNSNSGFVKGDDVLRNTPQAFSHFTWVLTKGLKICVDVQGVGDLYTDPQLHTLDGEGYGEGNLGARGMGLFFRSHECNALCARLGLKPFDRCDADVRAQGYSSEVSSASASATRPGARPGATAARTLAKSASYKARIADKRRRQELLAPGASEEVLLSALSTVPKESPEALVHLEIAKLYGEVVLLPELKPNEDPEDALRGGLFHLGAAAQGGALLALAVLARAHAGMDPTAPQFSQMFKVGAKQKEFRPHVAVAWRCVGLMAERGVRGAALAAAAAHGSGGGLFGEEVLDGRTDPAKAARLYAAALALPDLLAEGEEEGEGSDGVIHEGVEEEGPDGEEEDGDPVGVFGADAESGRSEASSPQFDMSIMRDTPPAARGRGGLDEAHISALSELDLASNDPTRLAALAGLRVPKIDELKPSRAFLARLKRLVEEEAAALPGAATPKYEVLYKYGSLLLSGGEGLAPDPKRAAELLEQAAEEAEGAGKGKLAQRYYEAAARAQALCEEEDEGEA</sequence>
<feature type="region of interest" description="Disordered" evidence="6">
    <location>
        <begin position="788"/>
        <end position="840"/>
    </location>
</feature>
<dbReference type="SUPFAM" id="SSF56112">
    <property type="entry name" value="Protein kinase-like (PK-like)"/>
    <property type="match status" value="1"/>
</dbReference>
<dbReference type="CDD" id="cd16967">
    <property type="entry name" value="Alpha_kinase_eEF2K"/>
    <property type="match status" value="1"/>
</dbReference>
<name>A0A836BWW6_9CHLO</name>
<evidence type="ECO:0000256" key="3">
    <source>
        <dbReference type="ARBA" id="ARBA00022741"/>
    </source>
</evidence>
<dbReference type="GO" id="GO:0004686">
    <property type="term" value="F:elongation factor-2 kinase activity"/>
    <property type="evidence" value="ECO:0007669"/>
    <property type="project" value="InterPro"/>
</dbReference>
<evidence type="ECO:0000256" key="2">
    <source>
        <dbReference type="ARBA" id="ARBA00022679"/>
    </source>
</evidence>
<dbReference type="GO" id="GO:1903013">
    <property type="term" value="P:response to differentiation-inducing factor 1"/>
    <property type="evidence" value="ECO:0007669"/>
    <property type="project" value="TreeGrafter"/>
</dbReference>
<dbReference type="InterPro" id="IPR011009">
    <property type="entry name" value="Kinase-like_dom_sf"/>
</dbReference>
<dbReference type="Gene3D" id="3.20.200.10">
    <property type="entry name" value="MHCK/EF2 kinase"/>
    <property type="match status" value="1"/>
</dbReference>
<accession>A0A836BWW6</accession>
<evidence type="ECO:0000259" key="7">
    <source>
        <dbReference type="PROSITE" id="PS51158"/>
    </source>
</evidence>
<organism evidence="8 9">
    <name type="scientific">Edaphochlamys debaryana</name>
    <dbReference type="NCBI Taxonomy" id="47281"/>
    <lineage>
        <taxon>Eukaryota</taxon>
        <taxon>Viridiplantae</taxon>
        <taxon>Chlorophyta</taxon>
        <taxon>core chlorophytes</taxon>
        <taxon>Chlorophyceae</taxon>
        <taxon>CS clade</taxon>
        <taxon>Chlamydomonadales</taxon>
        <taxon>Chlamydomonadales incertae sedis</taxon>
        <taxon>Edaphochlamys</taxon>
    </lineage>
</organism>
<feature type="region of interest" description="Disordered" evidence="6">
    <location>
        <begin position="51"/>
        <end position="143"/>
    </location>
</feature>